<dbReference type="AlphaFoldDB" id="A0A250J6Y7"/>
<sequence length="39" mass="4355">MLVRVHWMMSCVELPADRLDVFLEGADKHLGGVGCPLCR</sequence>
<dbReference type="KEGG" id="cfus:CYFUS_005134"/>
<organism evidence="1 2">
    <name type="scientific">Cystobacter fuscus</name>
    <dbReference type="NCBI Taxonomy" id="43"/>
    <lineage>
        <taxon>Bacteria</taxon>
        <taxon>Pseudomonadati</taxon>
        <taxon>Myxococcota</taxon>
        <taxon>Myxococcia</taxon>
        <taxon>Myxococcales</taxon>
        <taxon>Cystobacterineae</taxon>
        <taxon>Archangiaceae</taxon>
        <taxon>Cystobacter</taxon>
    </lineage>
</organism>
<gene>
    <name evidence="1" type="ORF">CYFUS_005134</name>
</gene>
<accession>A0A250J6Y7</accession>
<dbReference type="EMBL" id="CP022098">
    <property type="protein sequence ID" value="ATB39689.1"/>
    <property type="molecule type" value="Genomic_DNA"/>
</dbReference>
<dbReference type="Proteomes" id="UP000217257">
    <property type="component" value="Chromosome"/>
</dbReference>
<protein>
    <submittedName>
        <fullName evidence="1">Uncharacterized protein</fullName>
    </submittedName>
</protein>
<proteinExistence type="predicted"/>
<evidence type="ECO:0000313" key="2">
    <source>
        <dbReference type="Proteomes" id="UP000217257"/>
    </source>
</evidence>
<evidence type="ECO:0000313" key="1">
    <source>
        <dbReference type="EMBL" id="ATB39689.1"/>
    </source>
</evidence>
<reference evidence="1 2" key="1">
    <citation type="submission" date="2017-06" db="EMBL/GenBank/DDBJ databases">
        <title>Sequencing and comparative analysis of myxobacterial genomes.</title>
        <authorList>
            <person name="Rupp O."/>
            <person name="Goesmann A."/>
            <person name="Sogaard-Andersen L."/>
        </authorList>
    </citation>
    <scope>NUCLEOTIDE SEQUENCE [LARGE SCALE GENOMIC DNA]</scope>
    <source>
        <strain evidence="1 2">DSM 52655</strain>
    </source>
</reference>
<name>A0A250J6Y7_9BACT</name>